<organism evidence="2 3">
    <name type="scientific">Mucuna pruriens</name>
    <name type="common">Velvet bean</name>
    <name type="synonym">Dolichos pruriens</name>
    <dbReference type="NCBI Taxonomy" id="157652"/>
    <lineage>
        <taxon>Eukaryota</taxon>
        <taxon>Viridiplantae</taxon>
        <taxon>Streptophyta</taxon>
        <taxon>Embryophyta</taxon>
        <taxon>Tracheophyta</taxon>
        <taxon>Spermatophyta</taxon>
        <taxon>Magnoliopsida</taxon>
        <taxon>eudicotyledons</taxon>
        <taxon>Gunneridae</taxon>
        <taxon>Pentapetalae</taxon>
        <taxon>rosids</taxon>
        <taxon>fabids</taxon>
        <taxon>Fabales</taxon>
        <taxon>Fabaceae</taxon>
        <taxon>Papilionoideae</taxon>
        <taxon>50 kb inversion clade</taxon>
        <taxon>NPAAA clade</taxon>
        <taxon>indigoferoid/millettioid clade</taxon>
        <taxon>Phaseoleae</taxon>
        <taxon>Mucuna</taxon>
    </lineage>
</organism>
<comment type="caution">
    <text evidence="2">The sequence shown here is derived from an EMBL/GenBank/DDBJ whole genome shotgun (WGS) entry which is preliminary data.</text>
</comment>
<dbReference type="EMBL" id="QJKJ01016666">
    <property type="protein sequence ID" value="RDX60672.1"/>
    <property type="molecule type" value="Genomic_DNA"/>
</dbReference>
<accession>A0A371E3S5</accession>
<evidence type="ECO:0000256" key="1">
    <source>
        <dbReference type="SAM" id="MobiDB-lite"/>
    </source>
</evidence>
<proteinExistence type="predicted"/>
<evidence type="ECO:0000313" key="2">
    <source>
        <dbReference type="EMBL" id="RDX60672.1"/>
    </source>
</evidence>
<evidence type="ECO:0000313" key="3">
    <source>
        <dbReference type="Proteomes" id="UP000257109"/>
    </source>
</evidence>
<dbReference type="Proteomes" id="UP000257109">
    <property type="component" value="Unassembled WGS sequence"/>
</dbReference>
<name>A0A371E3S5_MUCPR</name>
<feature type="non-terminal residue" evidence="2">
    <location>
        <position position="1"/>
    </location>
</feature>
<keyword evidence="3" id="KW-1185">Reference proteome</keyword>
<protein>
    <submittedName>
        <fullName evidence="2">Uncharacterized protein</fullName>
    </submittedName>
</protein>
<gene>
    <name evidence="2" type="ORF">CR513_61167</name>
</gene>
<reference evidence="2" key="1">
    <citation type="submission" date="2018-05" db="EMBL/GenBank/DDBJ databases">
        <title>Draft genome of Mucuna pruriens seed.</title>
        <authorList>
            <person name="Nnadi N.E."/>
            <person name="Vos R."/>
            <person name="Hasami M.H."/>
            <person name="Devisetty U.K."/>
            <person name="Aguiy J.C."/>
        </authorList>
    </citation>
    <scope>NUCLEOTIDE SEQUENCE [LARGE SCALE GENOMIC DNA]</scope>
    <source>
        <strain evidence="2">JCA_2017</strain>
    </source>
</reference>
<dbReference type="AlphaFoldDB" id="A0A371E3S5"/>
<sequence length="87" mass="9947">MILKDDGNIKSESSQEDMFESDGHSSDEVSYEDDQTQRKNIFHSIYMVKGNCCLFIIDGSSSVNIASLRQVEKLCFPTMAHHKPYRL</sequence>
<feature type="region of interest" description="Disordered" evidence="1">
    <location>
        <begin position="1"/>
        <end position="33"/>
    </location>
</feature>
<dbReference type="OrthoDB" id="1747743at2759"/>